<dbReference type="KEGG" id="esg:EsVE80_24860"/>
<sequence length="97" mass="10928">MKKKKATVFSILTVSLILSLSIIYNQTTLKKNLSMDDPKRSSNNSPNSSFFQDELTMKTVKDGKVVGTGKAKIIRRKIDPNFSKDETSNDNKFIINN</sequence>
<dbReference type="EMBL" id="AP022822">
    <property type="protein sequence ID" value="BCA86963.1"/>
    <property type="molecule type" value="Genomic_DNA"/>
</dbReference>
<keyword evidence="4" id="KW-1185">Reference proteome</keyword>
<evidence type="ECO:0000313" key="3">
    <source>
        <dbReference type="EMBL" id="BCA86963.1"/>
    </source>
</evidence>
<proteinExistence type="predicted"/>
<feature type="chain" id="PRO_5025468692" evidence="2">
    <location>
        <begin position="26"/>
        <end position="97"/>
    </location>
</feature>
<accession>A0A679IFQ0</accession>
<feature type="region of interest" description="Disordered" evidence="1">
    <location>
        <begin position="33"/>
        <end position="53"/>
    </location>
</feature>
<dbReference type="Proteomes" id="UP000502998">
    <property type="component" value="Chromosome"/>
</dbReference>
<reference evidence="3 4" key="1">
    <citation type="submission" date="2020-02" db="EMBL/GenBank/DDBJ databases">
        <title>Characterization of vanA genotype vancomycin-resistant Enterococcus saigonensis VE80.</title>
        <authorList>
            <person name="Harada T."/>
            <person name="Motooka D."/>
            <person name="Nakamura S."/>
            <person name="Yamamoto Y."/>
            <person name="Kawahara R."/>
            <person name="Kawatsu K."/>
        </authorList>
    </citation>
    <scope>NUCLEOTIDE SEQUENCE [LARGE SCALE GENOMIC DNA]</scope>
    <source>
        <strain evidence="3 4">VE80</strain>
    </source>
</reference>
<evidence type="ECO:0000256" key="1">
    <source>
        <dbReference type="SAM" id="MobiDB-lite"/>
    </source>
</evidence>
<dbReference type="AlphaFoldDB" id="A0A679IFQ0"/>
<keyword evidence="2" id="KW-0732">Signal</keyword>
<organism evidence="3 4">
    <name type="scientific">Enterococcus saigonensis</name>
    <dbReference type="NCBI Taxonomy" id="1805431"/>
    <lineage>
        <taxon>Bacteria</taxon>
        <taxon>Bacillati</taxon>
        <taxon>Bacillota</taxon>
        <taxon>Bacilli</taxon>
        <taxon>Lactobacillales</taxon>
        <taxon>Enterococcaceae</taxon>
        <taxon>Enterococcus</taxon>
    </lineage>
</organism>
<feature type="signal peptide" evidence="2">
    <location>
        <begin position="1"/>
        <end position="25"/>
    </location>
</feature>
<protein>
    <submittedName>
        <fullName evidence="3">Uncharacterized protein</fullName>
    </submittedName>
</protein>
<evidence type="ECO:0000256" key="2">
    <source>
        <dbReference type="SAM" id="SignalP"/>
    </source>
</evidence>
<name>A0A679IFQ0_9ENTE</name>
<dbReference type="RefSeq" id="WP_137614771.1">
    <property type="nucleotide sequence ID" value="NZ_AP022822.1"/>
</dbReference>
<evidence type="ECO:0000313" key="4">
    <source>
        <dbReference type="Proteomes" id="UP000502998"/>
    </source>
</evidence>
<gene>
    <name evidence="3" type="ORF">EsVE80_24860</name>
</gene>